<evidence type="ECO:0000313" key="3">
    <source>
        <dbReference type="Proteomes" id="UP000639403"/>
    </source>
</evidence>
<name>A0A8H7TZP6_9APHY</name>
<proteinExistence type="predicted"/>
<reference evidence="2" key="1">
    <citation type="submission" date="2020-11" db="EMBL/GenBank/DDBJ databases">
        <authorList>
            <person name="Koelle M."/>
            <person name="Horta M.A.C."/>
            <person name="Nowrousian M."/>
            <person name="Ohm R.A."/>
            <person name="Benz P."/>
            <person name="Pilgard A."/>
        </authorList>
    </citation>
    <scope>NUCLEOTIDE SEQUENCE</scope>
    <source>
        <strain evidence="2">FPRL280</strain>
    </source>
</reference>
<feature type="domain" description="NYN" evidence="1">
    <location>
        <begin position="50"/>
        <end position="131"/>
    </location>
</feature>
<dbReference type="GO" id="GO:0004540">
    <property type="term" value="F:RNA nuclease activity"/>
    <property type="evidence" value="ECO:0007669"/>
    <property type="project" value="InterPro"/>
</dbReference>
<dbReference type="AlphaFoldDB" id="A0A8H7TZP6"/>
<dbReference type="Pfam" id="PF01936">
    <property type="entry name" value="NYN"/>
    <property type="match status" value="1"/>
</dbReference>
<dbReference type="InterPro" id="IPR021139">
    <property type="entry name" value="NYN"/>
</dbReference>
<dbReference type="EMBL" id="JADOXO010000267">
    <property type="protein sequence ID" value="KAF9807669.1"/>
    <property type="molecule type" value="Genomic_DNA"/>
</dbReference>
<accession>A0A8H7TZP6</accession>
<comment type="caution">
    <text evidence="2">The sequence shown here is derived from an EMBL/GenBank/DDBJ whole genome shotgun (WGS) entry which is preliminary data.</text>
</comment>
<protein>
    <recommendedName>
        <fullName evidence="1">NYN domain-containing protein</fullName>
    </recommendedName>
</protein>
<evidence type="ECO:0000259" key="1">
    <source>
        <dbReference type="Pfam" id="PF01936"/>
    </source>
</evidence>
<organism evidence="2 3">
    <name type="scientific">Rhodonia placenta</name>
    <dbReference type="NCBI Taxonomy" id="104341"/>
    <lineage>
        <taxon>Eukaryota</taxon>
        <taxon>Fungi</taxon>
        <taxon>Dikarya</taxon>
        <taxon>Basidiomycota</taxon>
        <taxon>Agaricomycotina</taxon>
        <taxon>Agaricomycetes</taxon>
        <taxon>Polyporales</taxon>
        <taxon>Adustoporiaceae</taxon>
        <taxon>Rhodonia</taxon>
    </lineage>
</organism>
<gene>
    <name evidence="2" type="ORF">IEO21_08127</name>
</gene>
<sequence length="177" mass="19708">MFTTAIKSFASQTPRSVLRFPFPSTPTPAVVSKNHAKPGRRTRSKKEGTVSLFWDMENCGLRLRSKDGYTIEELRRSAEGFGRVKILNAYLDKSHHATSKSLSAFHSQGFNIIDCPHNGGRNVVDMRMIGDKIYKEAVSNLSKRGYNVIVIAPPKALTCMRAAQPAKVLPWRTSLGE</sequence>
<dbReference type="Gene3D" id="3.40.50.1010">
    <property type="entry name" value="5'-nuclease"/>
    <property type="match status" value="1"/>
</dbReference>
<reference evidence="2" key="2">
    <citation type="journal article" name="Front. Microbiol.">
        <title>Degradative Capacity of Two Strains of Rhodonia placenta: From Phenotype to Genotype.</title>
        <authorList>
            <person name="Kolle M."/>
            <person name="Horta M.A.C."/>
            <person name="Nowrousian M."/>
            <person name="Ohm R.A."/>
            <person name="Benz J.P."/>
            <person name="Pilgard A."/>
        </authorList>
    </citation>
    <scope>NUCLEOTIDE SEQUENCE</scope>
    <source>
        <strain evidence="2">FPRL280</strain>
    </source>
</reference>
<dbReference type="Proteomes" id="UP000639403">
    <property type="component" value="Unassembled WGS sequence"/>
</dbReference>
<evidence type="ECO:0000313" key="2">
    <source>
        <dbReference type="EMBL" id="KAF9807669.1"/>
    </source>
</evidence>